<comment type="subcellular location">
    <subcellularLocation>
        <location evidence="2">Cell inner membrane</location>
        <topology evidence="2">Multi-pass membrane protein</topology>
    </subcellularLocation>
</comment>
<evidence type="ECO:0000259" key="21">
    <source>
        <dbReference type="PROSITE" id="PS50894"/>
    </source>
</evidence>
<dbReference type="CDD" id="cd16922">
    <property type="entry name" value="HATPase_EvgS-ArcB-TorS-like"/>
    <property type="match status" value="1"/>
</dbReference>
<feature type="domain" description="HPt" evidence="21">
    <location>
        <begin position="824"/>
        <end position="922"/>
    </location>
</feature>
<dbReference type="CDD" id="cd00088">
    <property type="entry name" value="HPT"/>
    <property type="match status" value="1"/>
</dbReference>
<evidence type="ECO:0000256" key="9">
    <source>
        <dbReference type="ARBA" id="ARBA00022741"/>
    </source>
</evidence>
<dbReference type="GO" id="GO:0005886">
    <property type="term" value="C:plasma membrane"/>
    <property type="evidence" value="ECO:0007669"/>
    <property type="project" value="UniProtKB-SubCell"/>
</dbReference>
<evidence type="ECO:0000313" key="23">
    <source>
        <dbReference type="Proteomes" id="UP000273022"/>
    </source>
</evidence>
<feature type="modified residue" description="4-aspartylphosphate" evidence="16">
    <location>
        <position position="732"/>
    </location>
</feature>
<comment type="catalytic activity">
    <reaction evidence="1">
        <text>ATP + protein L-histidine = ADP + protein N-phospho-L-histidine.</text>
        <dbReference type="EC" id="2.7.13.3"/>
    </reaction>
</comment>
<evidence type="ECO:0000256" key="1">
    <source>
        <dbReference type="ARBA" id="ARBA00000085"/>
    </source>
</evidence>
<keyword evidence="13" id="KW-0902">Two-component regulatory system</keyword>
<evidence type="ECO:0000256" key="8">
    <source>
        <dbReference type="ARBA" id="ARBA00022692"/>
    </source>
</evidence>
<keyword evidence="23" id="KW-1185">Reference proteome</keyword>
<dbReference type="SUPFAM" id="SSF55874">
    <property type="entry name" value="ATPase domain of HSP90 chaperone/DNA topoisomerase II/histidine kinase"/>
    <property type="match status" value="1"/>
</dbReference>
<dbReference type="Pfam" id="PF00072">
    <property type="entry name" value="Response_reg"/>
    <property type="match status" value="1"/>
</dbReference>
<evidence type="ECO:0000259" key="19">
    <source>
        <dbReference type="PROSITE" id="PS50109"/>
    </source>
</evidence>
<dbReference type="Pfam" id="PF00512">
    <property type="entry name" value="HisKA"/>
    <property type="match status" value="1"/>
</dbReference>
<keyword evidence="9" id="KW-0547">Nucleotide-binding</keyword>
<dbReference type="OrthoDB" id="9810730at2"/>
<dbReference type="FunFam" id="3.30.565.10:FF:000010">
    <property type="entry name" value="Sensor histidine kinase RcsC"/>
    <property type="match status" value="1"/>
</dbReference>
<dbReference type="InterPro" id="IPR011006">
    <property type="entry name" value="CheY-like_superfamily"/>
</dbReference>
<feature type="modified residue" description="Phosphohistidine" evidence="15">
    <location>
        <position position="863"/>
    </location>
</feature>
<dbReference type="Pfam" id="PF02518">
    <property type="entry name" value="HATPase_c"/>
    <property type="match status" value="1"/>
</dbReference>
<dbReference type="PROSITE" id="PS50894">
    <property type="entry name" value="HPT"/>
    <property type="match status" value="1"/>
</dbReference>
<dbReference type="InterPro" id="IPR036097">
    <property type="entry name" value="HisK_dim/P_sf"/>
</dbReference>
<dbReference type="PANTHER" id="PTHR45339:SF1">
    <property type="entry name" value="HYBRID SIGNAL TRANSDUCTION HISTIDINE KINASE J"/>
    <property type="match status" value="1"/>
</dbReference>
<evidence type="ECO:0000256" key="14">
    <source>
        <dbReference type="ARBA" id="ARBA00023136"/>
    </source>
</evidence>
<dbReference type="GO" id="GO:0005524">
    <property type="term" value="F:ATP binding"/>
    <property type="evidence" value="ECO:0007669"/>
    <property type="project" value="UniProtKB-KW"/>
</dbReference>
<evidence type="ECO:0000256" key="7">
    <source>
        <dbReference type="ARBA" id="ARBA00022679"/>
    </source>
</evidence>
<dbReference type="Pfam" id="PF09984">
    <property type="entry name" value="sCache_4"/>
    <property type="match status" value="1"/>
</dbReference>
<evidence type="ECO:0000256" key="6">
    <source>
        <dbReference type="ARBA" id="ARBA00022553"/>
    </source>
</evidence>
<evidence type="ECO:0000256" key="16">
    <source>
        <dbReference type="PROSITE-ProRule" id="PRU00169"/>
    </source>
</evidence>
<evidence type="ECO:0000259" key="20">
    <source>
        <dbReference type="PROSITE" id="PS50110"/>
    </source>
</evidence>
<dbReference type="SMART" id="SM00448">
    <property type="entry name" value="REC"/>
    <property type="match status" value="1"/>
</dbReference>
<dbReference type="InterPro" id="IPR003661">
    <property type="entry name" value="HisK_dim/P_dom"/>
</dbReference>
<keyword evidence="4" id="KW-1003">Cell membrane</keyword>
<evidence type="ECO:0000256" key="10">
    <source>
        <dbReference type="ARBA" id="ARBA00022777"/>
    </source>
</evidence>
<dbReference type="SMART" id="SM00073">
    <property type="entry name" value="HPT"/>
    <property type="match status" value="1"/>
</dbReference>
<dbReference type="SMART" id="SM00388">
    <property type="entry name" value="HisKA"/>
    <property type="match status" value="1"/>
</dbReference>
<dbReference type="NCBIfam" id="NF008318">
    <property type="entry name" value="PRK11107.1"/>
    <property type="match status" value="1"/>
</dbReference>
<evidence type="ECO:0000256" key="15">
    <source>
        <dbReference type="PROSITE-ProRule" id="PRU00110"/>
    </source>
</evidence>
<dbReference type="Proteomes" id="UP000273022">
    <property type="component" value="Unassembled WGS sequence"/>
</dbReference>
<dbReference type="SUPFAM" id="SSF47384">
    <property type="entry name" value="Homodimeric domain of signal transducing histidine kinase"/>
    <property type="match status" value="1"/>
</dbReference>
<evidence type="ECO:0000256" key="3">
    <source>
        <dbReference type="ARBA" id="ARBA00012438"/>
    </source>
</evidence>
<feature type="transmembrane region" description="Helical" evidence="18">
    <location>
        <begin position="182"/>
        <end position="202"/>
    </location>
</feature>
<evidence type="ECO:0000313" key="22">
    <source>
        <dbReference type="EMBL" id="RJY18019.1"/>
    </source>
</evidence>
<dbReference type="InterPro" id="IPR036890">
    <property type="entry name" value="HATPase_C_sf"/>
</dbReference>
<keyword evidence="12 18" id="KW-1133">Transmembrane helix</keyword>
<keyword evidence="11" id="KW-0067">ATP-binding</keyword>
<dbReference type="RefSeq" id="WP_121852981.1">
    <property type="nucleotide sequence ID" value="NZ_CP037952.1"/>
</dbReference>
<dbReference type="Pfam" id="PF01627">
    <property type="entry name" value="Hpt"/>
    <property type="match status" value="1"/>
</dbReference>
<dbReference type="InterPro" id="IPR036641">
    <property type="entry name" value="HPT_dom_sf"/>
</dbReference>
<dbReference type="CDD" id="cd17546">
    <property type="entry name" value="REC_hyHK_CKI1_RcsC-like"/>
    <property type="match status" value="1"/>
</dbReference>
<dbReference type="SUPFAM" id="SSF47226">
    <property type="entry name" value="Histidine-containing phosphotransfer domain, HPT domain"/>
    <property type="match status" value="1"/>
</dbReference>
<dbReference type="InterPro" id="IPR001789">
    <property type="entry name" value="Sig_transdc_resp-reg_receiver"/>
</dbReference>
<keyword evidence="7 22" id="KW-0808">Transferase</keyword>
<dbReference type="GO" id="GO:0000155">
    <property type="term" value="F:phosphorelay sensor kinase activity"/>
    <property type="evidence" value="ECO:0007669"/>
    <property type="project" value="InterPro"/>
</dbReference>
<evidence type="ECO:0000256" key="17">
    <source>
        <dbReference type="SAM" id="Coils"/>
    </source>
</evidence>
<dbReference type="InterPro" id="IPR019247">
    <property type="entry name" value="Histidine_kinase_BarA_N"/>
</dbReference>
<comment type="caution">
    <text evidence="22">The sequence shown here is derived from an EMBL/GenBank/DDBJ whole genome shotgun (WGS) entry which is preliminary data.</text>
</comment>
<dbReference type="InterPro" id="IPR008207">
    <property type="entry name" value="Sig_transdc_His_kin_Hpt_dom"/>
</dbReference>
<dbReference type="AlphaFoldDB" id="A0A3A6UKC7"/>
<dbReference type="Gene3D" id="1.10.287.130">
    <property type="match status" value="1"/>
</dbReference>
<dbReference type="EMBL" id="QYYH01000034">
    <property type="protein sequence ID" value="RJY18019.1"/>
    <property type="molecule type" value="Genomic_DNA"/>
</dbReference>
<protein>
    <recommendedName>
        <fullName evidence="3">histidine kinase</fullName>
        <ecNumber evidence="3">2.7.13.3</ecNumber>
    </recommendedName>
</protein>
<keyword evidence="17" id="KW-0175">Coiled coil</keyword>
<dbReference type="PRINTS" id="PR00344">
    <property type="entry name" value="BCTRLSENSOR"/>
</dbReference>
<feature type="domain" description="Response regulatory" evidence="20">
    <location>
        <begin position="683"/>
        <end position="799"/>
    </location>
</feature>
<dbReference type="InterPro" id="IPR005467">
    <property type="entry name" value="His_kinase_dom"/>
</dbReference>
<evidence type="ECO:0000256" key="13">
    <source>
        <dbReference type="ARBA" id="ARBA00023012"/>
    </source>
</evidence>
<keyword evidence="5" id="KW-0997">Cell inner membrane</keyword>
<dbReference type="CDD" id="cd00082">
    <property type="entry name" value="HisKA"/>
    <property type="match status" value="1"/>
</dbReference>
<dbReference type="PANTHER" id="PTHR45339">
    <property type="entry name" value="HYBRID SIGNAL TRANSDUCTION HISTIDINE KINASE J"/>
    <property type="match status" value="1"/>
</dbReference>
<feature type="domain" description="Histidine kinase" evidence="19">
    <location>
        <begin position="307"/>
        <end position="528"/>
    </location>
</feature>
<feature type="coiled-coil region" evidence="17">
    <location>
        <begin position="259"/>
        <end position="297"/>
    </location>
</feature>
<sequence length="925" mass="103636">MTDGSETTKYNLRSWVLALALIPTVVVGFLLASFFTINRSIELEQNNLDRIEQITVPAALAISVSIASNNRDEAKRLLTQMQIYEPKFIKSIAVFDANNQLLVTSHYHKDFDNMRYDSSLVTLKQSEVEDIGEFILVKTPIFSLSQAEIDNPDFQKSTEPHGNFLGYITMLVTKEETIESQYTAIIVAFIVFLAGIQLNLLFTIRLVKFFTIPVNSMVLFVSKIRQGKFVEKIDGAFISELDTLKSGINSMAKSLNIYKNETQNNIEQATSDLLKTLEQIEIQNIELDIAKKRAQAASQTKSEFLANMSHELRTPLNGVIGFSRQLAKTPLHKSQLEYIQTIERSASNLLNIINDILDFSKLEAGKMVIENIPFCLRDSLDETMTLTAAAAHQKGLEIVIDVAPNVPDNVIGDAMHLNQIITNLVGNAIKFTENGSILLKVSLVSEHLKRAIIRFDVVDTGIGINLEHQQLLFQAFAQADASISRRFGGTGLGLIITQRLVDELGGEISFSSEENQGSNFWFSIPLELCQFQLSDSIPLHSLNNKSVLVYEPRSLSAEMLSTSLKSWNTHFRIASSTQDILEKLNSSLQYQYLLLSCHDICSETDLLKILKLARPKVDRIILIHDCLKQDHLIDRVRPYTDNIIKTPFTALALAKQMLFSQQISVPVELDKPIQPLKSKHNINVLAVDDNQANLKLIKTLLNDIVSNVTIAPSGTEAIEYAKTKNFDLILMDIQMPDIDGIQATNVIRRDSLNHNTPIIAVTAHALSDEKQRIFDSGMEGYLPKPIDEKALNDIIEQWVIRPTFTHFDSHTLNWELCLSQASQKAPLAIEMLQMLLASLPETVNELNQGLQTQDNDKMLSIVHKLHGACCYCGVPTTQKLCNQIESSLKQGETIEMLEPEILELLDELTKVESAAKQVISQMSME</sequence>
<accession>A0A3A6UKC7</accession>
<keyword evidence="10 22" id="KW-0418">Kinase</keyword>
<proteinExistence type="predicted"/>
<evidence type="ECO:0000256" key="4">
    <source>
        <dbReference type="ARBA" id="ARBA00022475"/>
    </source>
</evidence>
<dbReference type="PROSITE" id="PS50109">
    <property type="entry name" value="HIS_KIN"/>
    <property type="match status" value="1"/>
</dbReference>
<dbReference type="SMART" id="SM00387">
    <property type="entry name" value="HATPase_c"/>
    <property type="match status" value="1"/>
</dbReference>
<dbReference type="PROSITE" id="PS50110">
    <property type="entry name" value="RESPONSE_REGULATORY"/>
    <property type="match status" value="1"/>
</dbReference>
<organism evidence="22 23">
    <name type="scientific">Parashewanella spongiae</name>
    <dbReference type="NCBI Taxonomy" id="342950"/>
    <lineage>
        <taxon>Bacteria</taxon>
        <taxon>Pseudomonadati</taxon>
        <taxon>Pseudomonadota</taxon>
        <taxon>Gammaproteobacteria</taxon>
        <taxon>Alteromonadales</taxon>
        <taxon>Shewanellaceae</taxon>
        <taxon>Parashewanella</taxon>
    </lineage>
</organism>
<dbReference type="SUPFAM" id="SSF52172">
    <property type="entry name" value="CheY-like"/>
    <property type="match status" value="1"/>
</dbReference>
<keyword evidence="6 16" id="KW-0597">Phosphoprotein</keyword>
<evidence type="ECO:0000256" key="12">
    <source>
        <dbReference type="ARBA" id="ARBA00022989"/>
    </source>
</evidence>
<dbReference type="FunFam" id="1.10.287.130:FF:000003">
    <property type="entry name" value="Histidine kinase"/>
    <property type="match status" value="1"/>
</dbReference>
<dbReference type="InterPro" id="IPR004358">
    <property type="entry name" value="Sig_transdc_His_kin-like_C"/>
</dbReference>
<evidence type="ECO:0000256" key="2">
    <source>
        <dbReference type="ARBA" id="ARBA00004429"/>
    </source>
</evidence>
<evidence type="ECO:0000256" key="5">
    <source>
        <dbReference type="ARBA" id="ARBA00022519"/>
    </source>
</evidence>
<dbReference type="Gene3D" id="3.40.50.2300">
    <property type="match status" value="1"/>
</dbReference>
<gene>
    <name evidence="22" type="primary">barA</name>
    <name evidence="22" type="ORF">D5R81_07195</name>
</gene>
<dbReference type="Gene3D" id="3.30.565.10">
    <property type="entry name" value="Histidine kinase-like ATPase, C-terminal domain"/>
    <property type="match status" value="1"/>
</dbReference>
<keyword evidence="14 18" id="KW-0472">Membrane</keyword>
<dbReference type="Gene3D" id="1.20.120.160">
    <property type="entry name" value="HPT domain"/>
    <property type="match status" value="1"/>
</dbReference>
<feature type="transmembrane region" description="Helical" evidence="18">
    <location>
        <begin position="15"/>
        <end position="37"/>
    </location>
</feature>
<reference evidence="22 23" key="1">
    <citation type="submission" date="2018-09" db="EMBL/GenBank/DDBJ databases">
        <title>Phylogeny of the Shewanellaceae, and recommendation for two new genera, Pseudoshewanella and Parashewanella.</title>
        <authorList>
            <person name="Wang G."/>
        </authorList>
    </citation>
    <scope>NUCLEOTIDE SEQUENCE [LARGE SCALE GENOMIC DNA]</scope>
    <source>
        <strain evidence="22 23">KCTC 22492</strain>
    </source>
</reference>
<keyword evidence="8 18" id="KW-0812">Transmembrane</keyword>
<dbReference type="InterPro" id="IPR003594">
    <property type="entry name" value="HATPase_dom"/>
</dbReference>
<dbReference type="EC" id="2.7.13.3" evidence="3"/>
<evidence type="ECO:0000256" key="18">
    <source>
        <dbReference type="SAM" id="Phobius"/>
    </source>
</evidence>
<evidence type="ECO:0000256" key="11">
    <source>
        <dbReference type="ARBA" id="ARBA00022840"/>
    </source>
</evidence>
<name>A0A3A6UKC7_9GAMM</name>